<dbReference type="PROSITE" id="PS51698">
    <property type="entry name" value="U_BOX"/>
    <property type="match status" value="1"/>
</dbReference>
<dbReference type="SUPFAM" id="SSF48371">
    <property type="entry name" value="ARM repeat"/>
    <property type="match status" value="1"/>
</dbReference>
<dbReference type="CDD" id="cd16664">
    <property type="entry name" value="RING-Ubox_PUB"/>
    <property type="match status" value="1"/>
</dbReference>
<dbReference type="PANTHER" id="PTHR23315">
    <property type="entry name" value="U BOX DOMAIN-CONTAINING"/>
    <property type="match status" value="1"/>
</dbReference>
<dbReference type="EMBL" id="BJWL01000005">
    <property type="protein sequence ID" value="GFY86409.1"/>
    <property type="molecule type" value="Genomic_DNA"/>
</dbReference>
<dbReference type="GO" id="GO:0061630">
    <property type="term" value="F:ubiquitin protein ligase activity"/>
    <property type="evidence" value="ECO:0007669"/>
    <property type="project" value="UniProtKB-EC"/>
</dbReference>
<dbReference type="FunFam" id="3.30.40.10:FF:000114">
    <property type="entry name" value="RING-type E3 ubiquitin transferase"/>
    <property type="match status" value="1"/>
</dbReference>
<dbReference type="Pfam" id="PF25598">
    <property type="entry name" value="ARM_PUB"/>
    <property type="match status" value="1"/>
</dbReference>
<keyword evidence="5" id="KW-0677">Repeat</keyword>
<evidence type="ECO:0000256" key="7">
    <source>
        <dbReference type="SAM" id="MobiDB-lite"/>
    </source>
</evidence>
<keyword evidence="10" id="KW-1185">Reference proteome</keyword>
<dbReference type="InterPro" id="IPR058678">
    <property type="entry name" value="ARM_PUB"/>
</dbReference>
<evidence type="ECO:0000256" key="2">
    <source>
        <dbReference type="ARBA" id="ARBA00004906"/>
    </source>
</evidence>
<accession>A0A7J0EKG1</accession>
<comment type="caution">
    <text evidence="9">The sequence shown here is derived from an EMBL/GenBank/DDBJ whole genome shotgun (WGS) entry which is preliminary data.</text>
</comment>
<evidence type="ECO:0000313" key="10">
    <source>
        <dbReference type="Proteomes" id="UP000585474"/>
    </source>
</evidence>
<dbReference type="Pfam" id="PF04564">
    <property type="entry name" value="U-box"/>
    <property type="match status" value="1"/>
</dbReference>
<dbReference type="InterPro" id="IPR011989">
    <property type="entry name" value="ARM-like"/>
</dbReference>
<evidence type="ECO:0000256" key="6">
    <source>
        <dbReference type="ARBA" id="ARBA00022786"/>
    </source>
</evidence>
<feature type="region of interest" description="Disordered" evidence="7">
    <location>
        <begin position="680"/>
        <end position="708"/>
    </location>
</feature>
<comment type="catalytic activity">
    <reaction evidence="1">
        <text>S-ubiquitinyl-[E2 ubiquitin-conjugating enzyme]-L-cysteine + [acceptor protein]-L-lysine = [E2 ubiquitin-conjugating enzyme]-L-cysteine + N(6)-ubiquitinyl-[acceptor protein]-L-lysine.</text>
        <dbReference type="EC" id="2.3.2.27"/>
    </reaction>
</comment>
<dbReference type="Gene3D" id="3.30.40.10">
    <property type="entry name" value="Zinc/RING finger domain, C3HC4 (zinc finger)"/>
    <property type="match status" value="1"/>
</dbReference>
<dbReference type="Gene3D" id="1.25.10.10">
    <property type="entry name" value="Leucine-rich Repeat Variant"/>
    <property type="match status" value="1"/>
</dbReference>
<reference evidence="9 10" key="1">
    <citation type="submission" date="2019-07" db="EMBL/GenBank/DDBJ databases">
        <title>De Novo Assembly of kiwifruit Actinidia rufa.</title>
        <authorList>
            <person name="Sugita-Konishi S."/>
            <person name="Sato K."/>
            <person name="Mori E."/>
            <person name="Abe Y."/>
            <person name="Kisaki G."/>
            <person name="Hamano K."/>
            <person name="Suezawa K."/>
            <person name="Otani M."/>
            <person name="Fukuda T."/>
            <person name="Manabe T."/>
            <person name="Gomi K."/>
            <person name="Tabuchi M."/>
            <person name="Akimitsu K."/>
            <person name="Kataoka I."/>
        </authorList>
    </citation>
    <scope>NUCLEOTIDE SEQUENCE [LARGE SCALE GENOMIC DNA]</scope>
    <source>
        <strain evidence="10">cv. Fuchu</strain>
    </source>
</reference>
<evidence type="ECO:0000259" key="8">
    <source>
        <dbReference type="PROSITE" id="PS51698"/>
    </source>
</evidence>
<dbReference type="InterPro" id="IPR013083">
    <property type="entry name" value="Znf_RING/FYVE/PHD"/>
</dbReference>
<gene>
    <name evidence="9" type="ORF">Acr_05g0000480</name>
</gene>
<dbReference type="AlphaFoldDB" id="A0A7J0EKG1"/>
<sequence length="731" mass="81278">MCTKLIKLLDRILKVFPEIEASRPRCSSGIQTLCLLNGGIDKAKSLLWYCSESSKLYLAITADAILSRCNKSCKLLEQSLIQIQSNVPVMLAAEISLIIHDLRGASFSLDSSEKEAGKLLRAFIQQYASSGDSVDISAVETIRFAALRLRITSQKDVLIEKRSIKKLIDKVGDTDPAKKQILWFFMDLLKKYGKFIVGQQTENDYLQHKESFSFPSSYDESVQAESHAEHGPEATNGVLCGRIPLEEFKCPISLRLMYDPVVIASGQTFERMWIQKWFDEGHDTCPKTKEKLVHLSLTPNVSLKDLISKWCAENGVTIPDPCVQSAACRSLETSSTSIDSLSSMIDLHLPVDFSNVSLGSLDSNNSDSLRVKITDGSNSVPMHTNNESQKFQYCANTHEKKPSLNKLDKLPWESQCEMVKDVKSHLDLNNQTCHLLSYENFIEPLIRFLKSAQYLHDVKAQRSGTQLLLAFLRIYGSVPNLHEEAYSLLASFIDSEVTEEALAIIELLSCHRCCGPKIVASGAPYSILKILETQSRKFVEPAIIILYNLSSSSDISSVIVPSEIIPKLVPFFEDVDFARYCISILKNLCDDEGCRVSVAETNGCIASIAKLLESDSHEVQEHAVTVLLSLCSQRVQYCWLVMEEGVIPSLISISINGNDKGKAIAMELLRVLKDIDYSGAQESSGSDFDLSRDSSNHSKEKKSSSKASGFFGVRSRSIFSKPSSLATRKKK</sequence>
<dbReference type="SMART" id="SM00504">
    <property type="entry name" value="Ubox"/>
    <property type="match status" value="1"/>
</dbReference>
<comment type="pathway">
    <text evidence="2">Protein modification; protein ubiquitination.</text>
</comment>
<feature type="compositionally biased region" description="Basic and acidic residues" evidence="7">
    <location>
        <begin position="689"/>
        <end position="703"/>
    </location>
</feature>
<name>A0A7J0EKG1_9ERIC</name>
<dbReference type="InterPro" id="IPR016024">
    <property type="entry name" value="ARM-type_fold"/>
</dbReference>
<dbReference type="EC" id="2.3.2.27" evidence="3"/>
<keyword evidence="4" id="KW-0808">Transferase</keyword>
<keyword evidence="6" id="KW-0833">Ubl conjugation pathway</keyword>
<dbReference type="Proteomes" id="UP000585474">
    <property type="component" value="Unassembled WGS sequence"/>
</dbReference>
<dbReference type="PANTHER" id="PTHR23315:SF240">
    <property type="entry name" value="U-BOX DOMAIN-CONTAINING PROTEIN 5"/>
    <property type="match status" value="1"/>
</dbReference>
<protein>
    <recommendedName>
        <fullName evidence="3">RING-type E3 ubiquitin transferase</fullName>
        <ecNumber evidence="3">2.3.2.27</ecNumber>
    </recommendedName>
</protein>
<dbReference type="OrthoDB" id="10064100at2759"/>
<dbReference type="SUPFAM" id="SSF57850">
    <property type="entry name" value="RING/U-box"/>
    <property type="match status" value="1"/>
</dbReference>
<organism evidence="9 10">
    <name type="scientific">Actinidia rufa</name>
    <dbReference type="NCBI Taxonomy" id="165716"/>
    <lineage>
        <taxon>Eukaryota</taxon>
        <taxon>Viridiplantae</taxon>
        <taxon>Streptophyta</taxon>
        <taxon>Embryophyta</taxon>
        <taxon>Tracheophyta</taxon>
        <taxon>Spermatophyta</taxon>
        <taxon>Magnoliopsida</taxon>
        <taxon>eudicotyledons</taxon>
        <taxon>Gunneridae</taxon>
        <taxon>Pentapetalae</taxon>
        <taxon>asterids</taxon>
        <taxon>Ericales</taxon>
        <taxon>Actinidiaceae</taxon>
        <taxon>Actinidia</taxon>
    </lineage>
</organism>
<evidence type="ECO:0000256" key="5">
    <source>
        <dbReference type="ARBA" id="ARBA00022737"/>
    </source>
</evidence>
<proteinExistence type="predicted"/>
<evidence type="ECO:0000256" key="4">
    <source>
        <dbReference type="ARBA" id="ARBA00022679"/>
    </source>
</evidence>
<evidence type="ECO:0000256" key="1">
    <source>
        <dbReference type="ARBA" id="ARBA00000900"/>
    </source>
</evidence>
<dbReference type="InterPro" id="IPR003613">
    <property type="entry name" value="Ubox_domain"/>
</dbReference>
<dbReference type="InterPro" id="IPR045210">
    <property type="entry name" value="RING-Ubox_PUB"/>
</dbReference>
<dbReference type="GO" id="GO:0016567">
    <property type="term" value="P:protein ubiquitination"/>
    <property type="evidence" value="ECO:0007669"/>
    <property type="project" value="UniProtKB-UniPathway"/>
</dbReference>
<dbReference type="UniPathway" id="UPA00143"/>
<evidence type="ECO:0000256" key="3">
    <source>
        <dbReference type="ARBA" id="ARBA00012483"/>
    </source>
</evidence>
<evidence type="ECO:0000313" key="9">
    <source>
        <dbReference type="EMBL" id="GFY86409.1"/>
    </source>
</evidence>
<feature type="domain" description="U-box" evidence="8">
    <location>
        <begin position="243"/>
        <end position="317"/>
    </location>
</feature>